<feature type="domain" description="Nitrite/sulphite reductase 4Fe-4S" evidence="8">
    <location>
        <begin position="119"/>
        <end position="275"/>
    </location>
</feature>
<sequence length="578" mass="64614">MYKYDFIDQTLVDQRVAQFRDQVARRLDGSLAEEEFRPLRLQNGLYHQRHAYMLRVAIPYGLFSAKQLRTMALISEKYDRGYGHFTTRQNIQYNWVTLEDTPDILAELAKVEMHAIQTSGNCIRNITSDAFAGVAADEYVDTRPICELLRQWSTLHPEFAHLPRKFKFAVNGAKEDRTVLLCHDVGIELKKNPNINNGELTADIYAGGGMGRTPILGSLIKQGLPWQLLPSYLTALLRVYNRFGRRDNLYKARIKILVKALGPEEFARQVEGEWLHIKNGDDNFTQAEWERVAKHFTKPAYKALPALTTEQVIATASNADKTTQTAFAKWLERNVKPHQVPGYASVILSLKPHGTVAPGDATTAQMLAIADLADQYSFGELRATHEQNLVLADVEQAKLYELWQEAKKQKVALPNVGLLTDIIACPGGDFCSLANAKSLPIAKAIQERFDDLDYLFDLGDISLNISGCINSCGHHHVGNIGVLGVDKDGEEWYQITLGGEQGNNAAIGKVIGPSFYADEIPDVITNIINTYVKERTEDESFIASYRRIGVTPFKEAAYKNKKEHTKKSNIAEAAGDAS</sequence>
<proteinExistence type="inferred from homology"/>
<dbReference type="PANTHER" id="PTHR32439:SF0">
    <property type="entry name" value="FERREDOXIN--NITRITE REDUCTASE, CHLOROPLASTIC"/>
    <property type="match status" value="1"/>
</dbReference>
<gene>
    <name evidence="10" type="primary">cysI</name>
    <name evidence="10" type="ORF">PKF032_03460</name>
</gene>
<dbReference type="RefSeq" id="WP_281745667.1">
    <property type="nucleotide sequence ID" value="NZ_AP026974.1"/>
</dbReference>
<keyword evidence="3" id="KW-0349">Heme</keyword>
<dbReference type="InterPro" id="IPR036136">
    <property type="entry name" value="Nit/Sulf_reduc_fer-like_dom_sf"/>
</dbReference>
<dbReference type="InterPro" id="IPR006066">
    <property type="entry name" value="NO2/SO3_Rdtase_FeS/sirohaem_BS"/>
</dbReference>
<keyword evidence="6" id="KW-0408">Iron</keyword>
<dbReference type="Proteomes" id="UP001211204">
    <property type="component" value="Chromosome"/>
</dbReference>
<dbReference type="EMBL" id="AP026974">
    <property type="protein sequence ID" value="BDT78458.1"/>
    <property type="molecule type" value="Genomic_DNA"/>
</dbReference>
<dbReference type="PRINTS" id="PR00397">
    <property type="entry name" value="SIROHAEM"/>
</dbReference>
<accession>A0ABN6TUD9</accession>
<evidence type="ECO:0000256" key="1">
    <source>
        <dbReference type="ARBA" id="ARBA00010429"/>
    </source>
</evidence>
<evidence type="ECO:0000313" key="10">
    <source>
        <dbReference type="EMBL" id="BDT78458.1"/>
    </source>
</evidence>
<dbReference type="InterPro" id="IPR005117">
    <property type="entry name" value="NiRdtase/SiRdtase_haem-b_fer"/>
</dbReference>
<evidence type="ECO:0000256" key="4">
    <source>
        <dbReference type="ARBA" id="ARBA00022723"/>
    </source>
</evidence>
<evidence type="ECO:0000259" key="8">
    <source>
        <dbReference type="Pfam" id="PF01077"/>
    </source>
</evidence>
<dbReference type="Pfam" id="PF01077">
    <property type="entry name" value="NIR_SIR"/>
    <property type="match status" value="2"/>
</dbReference>
<protein>
    <submittedName>
        <fullName evidence="10">Sulfite reductase</fullName>
    </submittedName>
</protein>
<name>A0ABN6TUD9_9BURK</name>
<evidence type="ECO:0000313" key="11">
    <source>
        <dbReference type="Proteomes" id="UP001211204"/>
    </source>
</evidence>
<feature type="domain" description="Nitrite/Sulfite reductase ferredoxin-like" evidence="9">
    <location>
        <begin position="357"/>
        <end position="408"/>
    </location>
</feature>
<evidence type="ECO:0000256" key="5">
    <source>
        <dbReference type="ARBA" id="ARBA00023002"/>
    </source>
</evidence>
<evidence type="ECO:0000256" key="7">
    <source>
        <dbReference type="ARBA" id="ARBA00023014"/>
    </source>
</evidence>
<comment type="similarity">
    <text evidence="1">Belongs to the nitrite and sulfite reductase 4Fe-4S domain family.</text>
</comment>
<keyword evidence="7" id="KW-0411">Iron-sulfur</keyword>
<dbReference type="InterPro" id="IPR006067">
    <property type="entry name" value="NO2/SO3_Rdtase_4Fe4S_dom"/>
</dbReference>
<evidence type="ECO:0000256" key="2">
    <source>
        <dbReference type="ARBA" id="ARBA00022485"/>
    </source>
</evidence>
<keyword evidence="2" id="KW-0004">4Fe-4S</keyword>
<evidence type="ECO:0000259" key="9">
    <source>
        <dbReference type="Pfam" id="PF03460"/>
    </source>
</evidence>
<organism evidence="10 11">
    <name type="scientific">Polynucleobacter yangtzensis</name>
    <dbReference type="NCBI Taxonomy" id="1743159"/>
    <lineage>
        <taxon>Bacteria</taxon>
        <taxon>Pseudomonadati</taxon>
        <taxon>Pseudomonadota</taxon>
        <taxon>Betaproteobacteria</taxon>
        <taxon>Burkholderiales</taxon>
        <taxon>Burkholderiaceae</taxon>
        <taxon>Polynucleobacter</taxon>
    </lineage>
</organism>
<dbReference type="InterPro" id="IPR045854">
    <property type="entry name" value="NO2/SO3_Rdtase_4Fe4S_sf"/>
</dbReference>
<dbReference type="PANTHER" id="PTHR32439">
    <property type="entry name" value="FERREDOXIN--NITRITE REDUCTASE, CHLOROPLASTIC"/>
    <property type="match status" value="1"/>
</dbReference>
<dbReference type="SUPFAM" id="SSF56014">
    <property type="entry name" value="Nitrite and sulphite reductase 4Fe-4S domain-like"/>
    <property type="match status" value="2"/>
</dbReference>
<dbReference type="InterPro" id="IPR051329">
    <property type="entry name" value="NIR_SIR_4Fe-4S"/>
</dbReference>
<dbReference type="Gene3D" id="3.30.413.10">
    <property type="entry name" value="Sulfite Reductase Hemoprotein, domain 1"/>
    <property type="match status" value="2"/>
</dbReference>
<keyword evidence="5" id="KW-0560">Oxidoreductase</keyword>
<dbReference type="Pfam" id="PF03460">
    <property type="entry name" value="NIR_SIR_ferr"/>
    <property type="match status" value="2"/>
</dbReference>
<feature type="domain" description="Nitrite/sulphite reductase 4Fe-4S" evidence="8">
    <location>
        <begin position="421"/>
        <end position="559"/>
    </location>
</feature>
<reference evidence="10 11" key="1">
    <citation type="submission" date="2022-11" db="EMBL/GenBank/DDBJ databases">
        <title>Complete Genome Sequences of three Polynucleobacter sp. Subcluster PnecC Strains KF022, KF023, and KF032 Isolated from a Shallow Eutrophic Lake in Japan.</title>
        <authorList>
            <person name="Ogata Y."/>
            <person name="Watanabe K."/>
            <person name="Takemine S."/>
            <person name="Shindo C."/>
            <person name="Kurokawa R."/>
            <person name="Suda W."/>
        </authorList>
    </citation>
    <scope>NUCLEOTIDE SEQUENCE [LARGE SCALE GENOMIC DNA]</scope>
    <source>
        <strain evidence="10 11">KF032</strain>
    </source>
</reference>
<evidence type="ECO:0000256" key="6">
    <source>
        <dbReference type="ARBA" id="ARBA00023004"/>
    </source>
</evidence>
<dbReference type="Gene3D" id="3.90.480.20">
    <property type="match status" value="1"/>
</dbReference>
<evidence type="ECO:0000256" key="3">
    <source>
        <dbReference type="ARBA" id="ARBA00022617"/>
    </source>
</evidence>
<feature type="domain" description="Nitrite/Sulfite reductase ferredoxin-like" evidence="9">
    <location>
        <begin position="48"/>
        <end position="110"/>
    </location>
</feature>
<dbReference type="Gene3D" id="3.90.480.10">
    <property type="entry name" value="Sulfite Reductase Hemoprotein,Domain 2"/>
    <property type="match status" value="1"/>
</dbReference>
<keyword evidence="11" id="KW-1185">Reference proteome</keyword>
<dbReference type="SUPFAM" id="SSF55124">
    <property type="entry name" value="Nitrite/Sulfite reductase N-terminal domain-like"/>
    <property type="match status" value="2"/>
</dbReference>
<keyword evidence="4" id="KW-0479">Metal-binding</keyword>